<evidence type="ECO:0000313" key="1">
    <source>
        <dbReference type="EMBL" id="KAI4355392.1"/>
    </source>
</evidence>
<dbReference type="Proteomes" id="UP000828941">
    <property type="component" value="Chromosome 2"/>
</dbReference>
<protein>
    <submittedName>
        <fullName evidence="1">Uncharacterized protein</fullName>
    </submittedName>
</protein>
<organism evidence="1 2">
    <name type="scientific">Bauhinia variegata</name>
    <name type="common">Purple orchid tree</name>
    <name type="synonym">Phanera variegata</name>
    <dbReference type="NCBI Taxonomy" id="167791"/>
    <lineage>
        <taxon>Eukaryota</taxon>
        <taxon>Viridiplantae</taxon>
        <taxon>Streptophyta</taxon>
        <taxon>Embryophyta</taxon>
        <taxon>Tracheophyta</taxon>
        <taxon>Spermatophyta</taxon>
        <taxon>Magnoliopsida</taxon>
        <taxon>eudicotyledons</taxon>
        <taxon>Gunneridae</taxon>
        <taxon>Pentapetalae</taxon>
        <taxon>rosids</taxon>
        <taxon>fabids</taxon>
        <taxon>Fabales</taxon>
        <taxon>Fabaceae</taxon>
        <taxon>Cercidoideae</taxon>
        <taxon>Cercideae</taxon>
        <taxon>Bauhiniinae</taxon>
        <taxon>Bauhinia</taxon>
    </lineage>
</organism>
<reference evidence="1 2" key="1">
    <citation type="journal article" date="2022" name="DNA Res.">
        <title>Chromosomal-level genome assembly of the orchid tree Bauhinia variegata (Leguminosae; Cercidoideae) supports the allotetraploid origin hypothesis of Bauhinia.</title>
        <authorList>
            <person name="Zhong Y."/>
            <person name="Chen Y."/>
            <person name="Zheng D."/>
            <person name="Pang J."/>
            <person name="Liu Y."/>
            <person name="Luo S."/>
            <person name="Meng S."/>
            <person name="Qian L."/>
            <person name="Wei D."/>
            <person name="Dai S."/>
            <person name="Zhou R."/>
        </authorList>
    </citation>
    <scope>NUCLEOTIDE SEQUENCE [LARGE SCALE GENOMIC DNA]</scope>
    <source>
        <strain evidence="1">BV-YZ2020</strain>
    </source>
</reference>
<evidence type="ECO:0000313" key="2">
    <source>
        <dbReference type="Proteomes" id="UP000828941"/>
    </source>
</evidence>
<accession>A0ACB9Q305</accession>
<gene>
    <name evidence="1" type="ORF">L6164_004171</name>
</gene>
<sequence>MGFLHKLWDETLAGPAPDTGLGKLRKYDSFSGTPRSPPVLPVEVPITRSITIIRTNSNFKSFSSDLDPHSGSTTPRTPSTPDTPDGDFKKFTRRKSSAQALERAEPRSPTIFDWVVVTSALDR</sequence>
<proteinExistence type="predicted"/>
<dbReference type="EMBL" id="CM039427">
    <property type="protein sequence ID" value="KAI4355392.1"/>
    <property type="molecule type" value="Genomic_DNA"/>
</dbReference>
<keyword evidence="2" id="KW-1185">Reference proteome</keyword>
<comment type="caution">
    <text evidence="1">The sequence shown here is derived from an EMBL/GenBank/DDBJ whole genome shotgun (WGS) entry which is preliminary data.</text>
</comment>
<name>A0ACB9Q305_BAUVA</name>